<evidence type="ECO:0000313" key="1">
    <source>
        <dbReference type="EMBL" id="RRT83369.1"/>
    </source>
</evidence>
<protein>
    <submittedName>
        <fullName evidence="1">Uncharacterized protein</fullName>
    </submittedName>
</protein>
<dbReference type="EMBL" id="AMZH03000507">
    <property type="protein sequence ID" value="RRT83369.1"/>
    <property type="molecule type" value="Genomic_DNA"/>
</dbReference>
<proteinExistence type="predicted"/>
<reference evidence="1 2" key="1">
    <citation type="journal article" date="2014" name="Agronomy (Basel)">
        <title>A Draft Genome Sequence for Ensete ventricosum, the Drought-Tolerant Tree Against Hunger.</title>
        <authorList>
            <person name="Harrison J."/>
            <person name="Moore K.A."/>
            <person name="Paszkiewicz K."/>
            <person name="Jones T."/>
            <person name="Grant M."/>
            <person name="Ambacheew D."/>
            <person name="Muzemil S."/>
            <person name="Studholme D.J."/>
        </authorList>
    </citation>
    <scope>NUCLEOTIDE SEQUENCE [LARGE SCALE GENOMIC DNA]</scope>
</reference>
<comment type="caution">
    <text evidence="1">The sequence shown here is derived from an EMBL/GenBank/DDBJ whole genome shotgun (WGS) entry which is preliminary data.</text>
</comment>
<evidence type="ECO:0000313" key="2">
    <source>
        <dbReference type="Proteomes" id="UP000287651"/>
    </source>
</evidence>
<organism evidence="1 2">
    <name type="scientific">Ensete ventricosum</name>
    <name type="common">Abyssinian banana</name>
    <name type="synonym">Musa ensete</name>
    <dbReference type="NCBI Taxonomy" id="4639"/>
    <lineage>
        <taxon>Eukaryota</taxon>
        <taxon>Viridiplantae</taxon>
        <taxon>Streptophyta</taxon>
        <taxon>Embryophyta</taxon>
        <taxon>Tracheophyta</taxon>
        <taxon>Spermatophyta</taxon>
        <taxon>Magnoliopsida</taxon>
        <taxon>Liliopsida</taxon>
        <taxon>Zingiberales</taxon>
        <taxon>Musaceae</taxon>
        <taxon>Ensete</taxon>
    </lineage>
</organism>
<sequence>MPLMSAPIHLRASLLFPWTHSIRGTPQLCRLVEEEAAMGGWSGAKDMRFGCCHQNTPPNQHGFLDEHEPFSSASVAPDTRPSYLCTLIAGFLGELHDVNNAVLHLPALLLWRDAVKDILVRSHGALLWLVVAPQMCLMNYFRG</sequence>
<gene>
    <name evidence="1" type="ORF">B296_00000628</name>
</gene>
<name>A0A427B4G9_ENSVE</name>
<dbReference type="Proteomes" id="UP000287651">
    <property type="component" value="Unassembled WGS sequence"/>
</dbReference>
<accession>A0A427B4G9</accession>
<dbReference type="AlphaFoldDB" id="A0A427B4G9"/>